<keyword evidence="2" id="KW-1185">Reference proteome</keyword>
<dbReference type="AlphaFoldDB" id="A0A0G3IHU1"/>
<dbReference type="RefSeq" id="WP_052654259.1">
    <property type="nucleotide sequence ID" value="NZ_CP011518.2"/>
</dbReference>
<keyword evidence="1" id="KW-0614">Plasmid</keyword>
<proteinExistence type="predicted"/>
<protein>
    <submittedName>
        <fullName evidence="1">Uncharacterized protein</fullName>
    </submittedName>
</protein>
<gene>
    <name evidence="1" type="ORF">MB84_28490</name>
</gene>
<name>A0A0G3IHU1_9BURK</name>
<dbReference type="OrthoDB" id="9155788at2"/>
<reference evidence="1" key="1">
    <citation type="submission" date="2016-06" db="EMBL/GenBank/DDBJ databases">
        <title>Pandoraea oxalativorans DSM 23570 Genome Sequencing.</title>
        <authorList>
            <person name="Ee R."/>
            <person name="Lim Y.-L."/>
            <person name="Yong D."/>
            <person name="Yin W.-F."/>
            <person name="Chan K.-G."/>
        </authorList>
    </citation>
    <scope>NUCLEOTIDE SEQUENCE</scope>
    <source>
        <strain evidence="1">DSM 23570</strain>
        <plasmid evidence="1">pPO70-1</plasmid>
    </source>
</reference>
<evidence type="ECO:0000313" key="2">
    <source>
        <dbReference type="Proteomes" id="UP000035050"/>
    </source>
</evidence>
<dbReference type="EMBL" id="CP011518">
    <property type="protein sequence ID" value="AKK24745.1"/>
    <property type="molecule type" value="Genomic_DNA"/>
</dbReference>
<organism evidence="1 2">
    <name type="scientific">Pandoraea oxalativorans</name>
    <dbReference type="NCBI Taxonomy" id="573737"/>
    <lineage>
        <taxon>Bacteria</taxon>
        <taxon>Pseudomonadati</taxon>
        <taxon>Pseudomonadota</taxon>
        <taxon>Betaproteobacteria</taxon>
        <taxon>Burkholderiales</taxon>
        <taxon>Burkholderiaceae</taxon>
        <taxon>Pandoraea</taxon>
    </lineage>
</organism>
<dbReference type="KEGG" id="pox:MB84_28490"/>
<evidence type="ECO:0000313" key="1">
    <source>
        <dbReference type="EMBL" id="AKK24745.1"/>
    </source>
</evidence>
<dbReference type="Proteomes" id="UP000035050">
    <property type="component" value="Plasmid pPO70-1"/>
</dbReference>
<sequence>MAIVFAFTYKGFRMLCTALPETGGGFRATAQISSLTPGVSHDDRVITVHGGVYVKGPAAIEGAASLARMWVDAHPTK</sequence>
<geneLocation type="plasmid" evidence="1 2">
    <name>pPO70-1</name>
</geneLocation>
<dbReference type="PATRIC" id="fig|573737.6.peg.5623"/>
<accession>A0A0G3IHU1</accession>